<feature type="domain" description="Exopolyphosphatase C-terminal" evidence="2">
    <location>
        <begin position="335"/>
        <end position="504"/>
    </location>
</feature>
<dbReference type="InterPro" id="IPR048951">
    <property type="entry name" value="Ppx_C"/>
</dbReference>
<dbReference type="PANTHER" id="PTHR30005">
    <property type="entry name" value="EXOPOLYPHOSPHATASE"/>
    <property type="match status" value="1"/>
</dbReference>
<dbReference type="GO" id="GO:0016462">
    <property type="term" value="F:pyrophosphatase activity"/>
    <property type="evidence" value="ECO:0007669"/>
    <property type="project" value="TreeGrafter"/>
</dbReference>
<reference evidence="3 4" key="1">
    <citation type="submission" date="2018-06" db="EMBL/GenBank/DDBJ databases">
        <title>Genomic Encyclopedia of Archaeal and Bacterial Type Strains, Phase II (KMG-II): from individual species to whole genera.</title>
        <authorList>
            <person name="Goeker M."/>
        </authorList>
    </citation>
    <scope>NUCLEOTIDE SEQUENCE [LARGE SCALE GENOMIC DNA]</scope>
    <source>
        <strain evidence="3 4">DSM 22009</strain>
    </source>
</reference>
<name>A0A2W7N368_9RHOB</name>
<evidence type="ECO:0000259" key="1">
    <source>
        <dbReference type="Pfam" id="PF02541"/>
    </source>
</evidence>
<dbReference type="SUPFAM" id="SSF109604">
    <property type="entry name" value="HD-domain/PDEase-like"/>
    <property type="match status" value="1"/>
</dbReference>
<dbReference type="Gene3D" id="1.10.3210.10">
    <property type="entry name" value="Hypothetical protein af1432"/>
    <property type="match status" value="1"/>
</dbReference>
<dbReference type="Gene3D" id="3.30.420.150">
    <property type="entry name" value="Exopolyphosphatase. Domain 2"/>
    <property type="match status" value="1"/>
</dbReference>
<comment type="caution">
    <text evidence="3">The sequence shown here is derived from an EMBL/GenBank/DDBJ whole genome shotgun (WGS) entry which is preliminary data.</text>
</comment>
<protein>
    <submittedName>
        <fullName evidence="3">Exopolyphosphatase/guanosine-5'-triphosphate, 3'-diphosphate pyrophosphatase</fullName>
    </submittedName>
</protein>
<dbReference type="CDD" id="cd24052">
    <property type="entry name" value="ASKHA_NBD_HpPPX-GppA-like"/>
    <property type="match status" value="1"/>
</dbReference>
<evidence type="ECO:0000313" key="4">
    <source>
        <dbReference type="Proteomes" id="UP000248916"/>
    </source>
</evidence>
<organism evidence="3 4">
    <name type="scientific">Palleronia aestuarii</name>
    <dbReference type="NCBI Taxonomy" id="568105"/>
    <lineage>
        <taxon>Bacteria</taxon>
        <taxon>Pseudomonadati</taxon>
        <taxon>Pseudomonadota</taxon>
        <taxon>Alphaproteobacteria</taxon>
        <taxon>Rhodobacterales</taxon>
        <taxon>Roseobacteraceae</taxon>
        <taxon>Palleronia</taxon>
    </lineage>
</organism>
<dbReference type="InterPro" id="IPR003695">
    <property type="entry name" value="Ppx_GppA_N"/>
</dbReference>
<dbReference type="AlphaFoldDB" id="A0A2W7N368"/>
<proteinExistence type="predicted"/>
<evidence type="ECO:0000259" key="2">
    <source>
        <dbReference type="Pfam" id="PF21697"/>
    </source>
</evidence>
<dbReference type="OrthoDB" id="3698573at2"/>
<dbReference type="PANTHER" id="PTHR30005:SF0">
    <property type="entry name" value="RETROGRADE REGULATION PROTEIN 2"/>
    <property type="match status" value="1"/>
</dbReference>
<dbReference type="Proteomes" id="UP000248916">
    <property type="component" value="Unassembled WGS sequence"/>
</dbReference>
<dbReference type="EMBL" id="QKZL01000013">
    <property type="protein sequence ID" value="PZX14508.1"/>
    <property type="molecule type" value="Genomic_DNA"/>
</dbReference>
<dbReference type="Pfam" id="PF02541">
    <property type="entry name" value="Ppx-GppA"/>
    <property type="match status" value="1"/>
</dbReference>
<feature type="domain" description="Ppx/GppA phosphatase N-terminal" evidence="1">
    <location>
        <begin position="57"/>
        <end position="322"/>
    </location>
</feature>
<dbReference type="Gene3D" id="3.30.420.40">
    <property type="match status" value="1"/>
</dbReference>
<dbReference type="SUPFAM" id="SSF53067">
    <property type="entry name" value="Actin-like ATPase domain"/>
    <property type="match status" value="2"/>
</dbReference>
<dbReference type="InterPro" id="IPR050273">
    <property type="entry name" value="GppA/Ppx_hydrolase"/>
</dbReference>
<gene>
    <name evidence="3" type="ORF">LX81_02882</name>
</gene>
<dbReference type="RefSeq" id="WP_111537978.1">
    <property type="nucleotide sequence ID" value="NZ_QKZL01000013.1"/>
</dbReference>
<dbReference type="Pfam" id="PF21697">
    <property type="entry name" value="Ppx_C"/>
    <property type="match status" value="1"/>
</dbReference>
<keyword evidence="4" id="KW-1185">Reference proteome</keyword>
<accession>A0A2W7N368</accession>
<evidence type="ECO:0000313" key="3">
    <source>
        <dbReference type="EMBL" id="PZX14508.1"/>
    </source>
</evidence>
<dbReference type="InterPro" id="IPR043129">
    <property type="entry name" value="ATPase_NBD"/>
</dbReference>
<sequence length="515" mass="56513">MPESRLDIRETEPRVIEIETARVLARRPSHFAVLDIGSNSIRLVVYDDLSRAPFPRFNEKSLARLGAGYDAEGNFTEDAMERATHAVRRFAAIAQAMGVERLDAIATDAIRRAGNGAELLDRFRALGIEVRVLGGEEEASFAGRGVISGFFQPRGLVGDIGGGSLDVAEVLGDRVGARKSSMPLGALPVTRMLEDGVKAAKKEVDAILEEGLPPLLTDPVFYAVGGGWRALARVHIARTGHPISVVHGYELPRKVAQSLAKEIAKMDPDEIAALDDVPSRRIDTTPAAALVLWRVLKRLKPDRVVFSACGLREGWLYDQLSEEEQYRDPLLETAMAIGLPSARVPDFAAALADWTEGLFPGETQGRRRLRLAACALTDLCWRDHQKIRDTEAYSRVLQFPFIGVRHAERVFLATVLRVRYGGKVDDVVEEAAKDLLSASDLRRAEILGRALLLGHRFSAGVPDLLTKSRVRIDSEMVRLEILDPGEVPDTDAIQSRVDKLAKSAKVSRAEIVEAD</sequence>